<dbReference type="RefSeq" id="WP_216438065.1">
    <property type="nucleotide sequence ID" value="NZ_JAHLQF010000001.1"/>
</dbReference>
<accession>A0ABS6EER7</accession>
<name>A0ABS6EER7_9CLOT</name>
<evidence type="ECO:0000256" key="1">
    <source>
        <dbReference type="SAM" id="Phobius"/>
    </source>
</evidence>
<dbReference type="EMBL" id="JAHLQF010000001">
    <property type="protein sequence ID" value="MBU5483709.1"/>
    <property type="molecule type" value="Genomic_DNA"/>
</dbReference>
<keyword evidence="1" id="KW-0812">Transmembrane</keyword>
<dbReference type="Proteomes" id="UP000726170">
    <property type="component" value="Unassembled WGS sequence"/>
</dbReference>
<keyword evidence="1" id="KW-1133">Transmembrane helix</keyword>
<comment type="caution">
    <text evidence="2">The sequence shown here is derived from an EMBL/GenBank/DDBJ whole genome shotgun (WGS) entry which is preliminary data.</text>
</comment>
<reference evidence="2 3" key="1">
    <citation type="submission" date="2021-06" db="EMBL/GenBank/DDBJ databases">
        <authorList>
            <person name="Sun Q."/>
            <person name="Li D."/>
        </authorList>
    </citation>
    <scope>NUCLEOTIDE SEQUENCE [LARGE SCALE GENOMIC DNA]</scope>
    <source>
        <strain evidence="2 3">MSJ-11</strain>
    </source>
</reference>
<sequence length="281" mass="33026">MALNLNNILVSDYIFLLGCILLVAFAFYRKNKVNDNSFSFKLVSIIKKEYPLFLLLIMSYFIYNYIYMRSKGIELNLNNSYKILWEQWNKLFLNIGFILNEIFKVILNIEVVKVLIIGWFTIKVLFNENMLENFKYIVSQIKEINYKDISIKAQEAESIKNIKEKEIEDIKVQEKEGKIDSQYAEEKIKNAKTKAEVIAIMIDNNEIVKYIDTFINKDSKNIIIPKNLIPKIISLSNLEKLFLFDLTFNSIKLTGIKPEIYNIVKETFDELKNKGIIYCTN</sequence>
<feature type="transmembrane region" description="Helical" evidence="1">
    <location>
        <begin position="13"/>
        <end position="29"/>
    </location>
</feature>
<feature type="transmembrane region" description="Helical" evidence="1">
    <location>
        <begin position="50"/>
        <end position="68"/>
    </location>
</feature>
<keyword evidence="1" id="KW-0472">Membrane</keyword>
<keyword evidence="3" id="KW-1185">Reference proteome</keyword>
<evidence type="ECO:0000313" key="3">
    <source>
        <dbReference type="Proteomes" id="UP000726170"/>
    </source>
</evidence>
<protein>
    <submittedName>
        <fullName evidence="2">Uncharacterized protein</fullName>
    </submittedName>
</protein>
<proteinExistence type="predicted"/>
<organism evidence="2 3">
    <name type="scientific">Clostridium mobile</name>
    <dbReference type="NCBI Taxonomy" id="2841512"/>
    <lineage>
        <taxon>Bacteria</taxon>
        <taxon>Bacillati</taxon>
        <taxon>Bacillota</taxon>
        <taxon>Clostridia</taxon>
        <taxon>Eubacteriales</taxon>
        <taxon>Clostridiaceae</taxon>
        <taxon>Clostridium</taxon>
    </lineage>
</organism>
<evidence type="ECO:0000313" key="2">
    <source>
        <dbReference type="EMBL" id="MBU5483709.1"/>
    </source>
</evidence>
<gene>
    <name evidence="2" type="ORF">KQI86_05155</name>
</gene>